<keyword evidence="2" id="KW-1185">Reference proteome</keyword>
<comment type="caution">
    <text evidence="1">The sequence shown here is derived from an EMBL/GenBank/DDBJ whole genome shotgun (WGS) entry which is preliminary data.</text>
</comment>
<dbReference type="Gene3D" id="3.10.129.10">
    <property type="entry name" value="Hotdog Thioesterase"/>
    <property type="match status" value="1"/>
</dbReference>
<evidence type="ECO:0000313" key="2">
    <source>
        <dbReference type="Proteomes" id="UP000019491"/>
    </source>
</evidence>
<protein>
    <recommendedName>
        <fullName evidence="3">MaoC-like domain-containing protein</fullName>
    </recommendedName>
</protein>
<name>X0QYF9_RHOWR</name>
<organism evidence="1 2">
    <name type="scientific">Rhodococcus wratislaviensis NBRC 100605</name>
    <dbReference type="NCBI Taxonomy" id="1219028"/>
    <lineage>
        <taxon>Bacteria</taxon>
        <taxon>Bacillati</taxon>
        <taxon>Actinomycetota</taxon>
        <taxon>Actinomycetes</taxon>
        <taxon>Mycobacteriales</taxon>
        <taxon>Nocardiaceae</taxon>
        <taxon>Rhodococcus</taxon>
    </lineage>
</organism>
<accession>X0QYF9</accession>
<dbReference type="AlphaFoldDB" id="X0QYF9"/>
<dbReference type="Proteomes" id="UP000019491">
    <property type="component" value="Unassembled WGS sequence"/>
</dbReference>
<sequence length="143" mass="15555">MSDSAPLRGGEQPKIDDRLPVLERTPTRLTLFLFGVAYWTSHKIHYDVEAARAEGFDDVLVTANLLSAYNVELLSHWTGNPQCVLELAERNISPAIAGEMLTITGRVVDLEPAGDRTTARCSLLISHRDGSTVLEGSALVALP</sequence>
<dbReference type="OrthoDB" id="7183822at2"/>
<dbReference type="RefSeq" id="WP_052032946.1">
    <property type="nucleotide sequence ID" value="NZ_BAWF01000009.1"/>
</dbReference>
<dbReference type="SUPFAM" id="SSF54637">
    <property type="entry name" value="Thioesterase/thiol ester dehydrase-isomerase"/>
    <property type="match status" value="1"/>
</dbReference>
<evidence type="ECO:0008006" key="3">
    <source>
        <dbReference type="Google" id="ProtNLM"/>
    </source>
</evidence>
<reference evidence="1 2" key="1">
    <citation type="submission" date="2014-02" db="EMBL/GenBank/DDBJ databases">
        <title>Whole genome shotgun sequence of Rhodococcus wratislaviensis NBRC 100605.</title>
        <authorList>
            <person name="Hosoyama A."/>
            <person name="Tsuchikane K."/>
            <person name="Yoshida I."/>
            <person name="Ohji S."/>
            <person name="Ichikawa N."/>
            <person name="Yamazoe A."/>
            <person name="Fujita N."/>
        </authorList>
    </citation>
    <scope>NUCLEOTIDE SEQUENCE [LARGE SCALE GENOMIC DNA]</scope>
    <source>
        <strain evidence="1 2">NBRC 100605</strain>
    </source>
</reference>
<proteinExistence type="predicted"/>
<gene>
    <name evidence="1" type="ORF">RW1_009_00740</name>
</gene>
<evidence type="ECO:0000313" key="1">
    <source>
        <dbReference type="EMBL" id="GAF43650.1"/>
    </source>
</evidence>
<dbReference type="EMBL" id="BAWF01000009">
    <property type="protein sequence ID" value="GAF43650.1"/>
    <property type="molecule type" value="Genomic_DNA"/>
</dbReference>
<dbReference type="InterPro" id="IPR029069">
    <property type="entry name" value="HotDog_dom_sf"/>
</dbReference>